<feature type="chain" id="PRO_5004580866" description="DUF19 domain-containing protein" evidence="1">
    <location>
        <begin position="21"/>
        <end position="236"/>
    </location>
</feature>
<evidence type="ECO:0000313" key="3">
    <source>
        <dbReference type="Proteomes" id="UP000015104"/>
    </source>
</evidence>
<proteinExistence type="predicted"/>
<organism evidence="2 3">
    <name type="scientific">Tetranychus urticae</name>
    <name type="common">Two-spotted spider mite</name>
    <dbReference type="NCBI Taxonomy" id="32264"/>
    <lineage>
        <taxon>Eukaryota</taxon>
        <taxon>Metazoa</taxon>
        <taxon>Ecdysozoa</taxon>
        <taxon>Arthropoda</taxon>
        <taxon>Chelicerata</taxon>
        <taxon>Arachnida</taxon>
        <taxon>Acari</taxon>
        <taxon>Acariformes</taxon>
        <taxon>Trombidiformes</taxon>
        <taxon>Prostigmata</taxon>
        <taxon>Eleutherengona</taxon>
        <taxon>Raphignathae</taxon>
        <taxon>Tetranychoidea</taxon>
        <taxon>Tetranychidae</taxon>
        <taxon>Tetranychus</taxon>
    </lineage>
</organism>
<evidence type="ECO:0000256" key="1">
    <source>
        <dbReference type="SAM" id="SignalP"/>
    </source>
</evidence>
<dbReference type="EMBL" id="CAEY01001347">
    <property type="status" value="NOT_ANNOTATED_CDS"/>
    <property type="molecule type" value="Genomic_DNA"/>
</dbReference>
<reference evidence="2" key="2">
    <citation type="submission" date="2015-06" db="UniProtKB">
        <authorList>
            <consortium name="EnsemblMetazoa"/>
        </authorList>
    </citation>
    <scope>IDENTIFICATION</scope>
</reference>
<dbReference type="EnsemblMetazoa" id="tetur04g00720.1">
    <property type="protein sequence ID" value="tetur04g00720.1"/>
    <property type="gene ID" value="tetur04g00720"/>
</dbReference>
<protein>
    <recommendedName>
        <fullName evidence="4">DUF19 domain-containing protein</fullName>
    </recommendedName>
</protein>
<dbReference type="PANTHER" id="PTHR33964:SF1">
    <property type="entry name" value="RE45066P"/>
    <property type="match status" value="1"/>
</dbReference>
<dbReference type="KEGG" id="tut:107360111"/>
<dbReference type="OMA" id="NAKCNDS"/>
<keyword evidence="3" id="KW-1185">Reference proteome</keyword>
<dbReference type="Proteomes" id="UP000015104">
    <property type="component" value="Unassembled WGS sequence"/>
</dbReference>
<dbReference type="PANTHER" id="PTHR33964">
    <property type="entry name" value="RE45066P-RELATED"/>
    <property type="match status" value="1"/>
</dbReference>
<evidence type="ECO:0008006" key="4">
    <source>
        <dbReference type="Google" id="ProtNLM"/>
    </source>
</evidence>
<name>T1K1A7_TETUR</name>
<evidence type="ECO:0000313" key="2">
    <source>
        <dbReference type="EnsemblMetazoa" id="tetur04g00720.1"/>
    </source>
</evidence>
<accession>T1K1A7</accession>
<keyword evidence="1" id="KW-0732">Signal</keyword>
<dbReference type="AlphaFoldDB" id="T1K1A7"/>
<gene>
    <name evidence="2" type="primary">107360111</name>
</gene>
<dbReference type="HOGENOM" id="CLU_1279127_0_0_1"/>
<sequence length="236" mass="26545">MKYLIFTITCVLISSDLVFASKCKKSEDAKVDTCAQRLFLFGDRTSVGFPETEEGLANYCSLARETEKCIKDYSRRCLAAFPRQVTNLLVFGIANQQKKYCKKGGSAIVQHGKCGNSDLEKGHKCMDTYIDHLYGIQESEDANKKIPYVCCSFYKFKRCVVANLRRQKSTCNRESINFYAGLIHGIAADVLELICAEYKENSTQCSETLKTLPTRKPDTTKSKSILPPFTAIMESL</sequence>
<reference evidence="3" key="1">
    <citation type="submission" date="2011-08" db="EMBL/GenBank/DDBJ databases">
        <authorList>
            <person name="Rombauts S."/>
        </authorList>
    </citation>
    <scope>NUCLEOTIDE SEQUENCE</scope>
    <source>
        <strain evidence="3">London</strain>
    </source>
</reference>
<dbReference type="OrthoDB" id="6483299at2759"/>
<feature type="signal peptide" evidence="1">
    <location>
        <begin position="1"/>
        <end position="20"/>
    </location>
</feature>